<gene>
    <name evidence="9" type="ORF">HKI87_17g84510</name>
</gene>
<evidence type="ECO:0000313" key="9">
    <source>
        <dbReference type="EMBL" id="WZN66880.1"/>
    </source>
</evidence>
<evidence type="ECO:0000256" key="4">
    <source>
        <dbReference type="ARBA" id="ARBA00022490"/>
    </source>
</evidence>
<proteinExistence type="inferred from homology"/>
<name>A0AAX4PKM8_9CHLO</name>
<protein>
    <recommendedName>
        <fullName evidence="3">Cilia- and flagella-associated protein 206</fullName>
    </recommendedName>
</protein>
<evidence type="ECO:0000256" key="5">
    <source>
        <dbReference type="ARBA" id="ARBA00022794"/>
    </source>
</evidence>
<dbReference type="PANTHER" id="PTHR21442:SF0">
    <property type="entry name" value="CILIA- AND FLAGELLA-ASSOCIATED PROTEIN 206"/>
    <property type="match status" value="1"/>
</dbReference>
<comment type="similarity">
    <text evidence="2">Belongs to the CFAP206 family.</text>
</comment>
<evidence type="ECO:0000256" key="3">
    <source>
        <dbReference type="ARBA" id="ARBA00021602"/>
    </source>
</evidence>
<evidence type="ECO:0000256" key="1">
    <source>
        <dbReference type="ARBA" id="ARBA00004430"/>
    </source>
</evidence>
<reference evidence="9 10" key="1">
    <citation type="submission" date="2024-03" db="EMBL/GenBank/DDBJ databases">
        <title>Complete genome sequence of the green alga Chloropicon roscoffensis RCC1871.</title>
        <authorList>
            <person name="Lemieux C."/>
            <person name="Pombert J.-F."/>
            <person name="Otis C."/>
            <person name="Turmel M."/>
        </authorList>
    </citation>
    <scope>NUCLEOTIDE SEQUENCE [LARGE SCALE GENOMIC DNA]</scope>
    <source>
        <strain evidence="9 10">RCC1871</strain>
    </source>
</reference>
<keyword evidence="8" id="KW-0966">Cell projection</keyword>
<dbReference type="InterPro" id="IPR021897">
    <property type="entry name" value="FAP206"/>
</dbReference>
<keyword evidence="5" id="KW-0970">Cilium biogenesis/degradation</keyword>
<comment type="subcellular location">
    <subcellularLocation>
        <location evidence="1">Cytoplasm</location>
        <location evidence="1">Cytoskeleton</location>
        <location evidence="1">Cilium axoneme</location>
    </subcellularLocation>
</comment>
<keyword evidence="10" id="KW-1185">Reference proteome</keyword>
<dbReference type="AlphaFoldDB" id="A0AAX4PKM8"/>
<dbReference type="GO" id="GO:0005930">
    <property type="term" value="C:axoneme"/>
    <property type="evidence" value="ECO:0007669"/>
    <property type="project" value="UniProtKB-SubCell"/>
</dbReference>
<sequence length="744" mass="83112">MDTDEILYTVSEAIRRSREIQDETQGRTHGTGIGMAKLAKDSLASSSGKAGVSAGVLDPAILREMYLSPSEALCAFLTITLHLKRAHGLPGPSSLDEMAQSVCNRVQSACGHLQKKHDKKNESEDHMLETVALQIAHWEKQRENAEKLEAKRKRRVETIFTLQEEITKTKLNTQDTLSSNAVCAKVYDLMVNFTIEAADLHNFENRGLDLGAVKDELEEEERQREAEAKVRAEVRSALESVFPLYSVRTFCLDIYDNKVKQLGELCRLVVGILCFNAFTGKSNAFGDGKSLSPSKATLLASQRGAWHVVVLLKHLSMVNANAKKKWKRRQEDPAAANALADLISLAEQSMCVAMESGLAWNALGCDSAENSDRTSQLLATLKSMVEGKQAVSKDTVYPLFDAIGRLYFEGLDFEFREQAMRESSFMRTLIEEDLGVTESDLAVFMQPPFVRRLKQAESSGGLEDHDLLDLDEESDNDLESQERDEVVKDAMQAWPSPLAKTKEDAAAERPYDLFEYGGYCPVSIVEDKVLRRGLPQCGVVVLEPSYSSQPKREEGDQGAEAGKPADRWFAFASKKCRTKFLKTPGKYTAQVTLECVTRLPQLIRLLTLSPDRATVDYACQLVNASEKSKEYGTQTQTHVVERRVDPNYCWNVWDLRKRGLQIANLRQKKTHSGQTDKSHFRREVETQVYLPKDSDTQTKVGASQGMARRVRHLTGLRGDPKTKQPGVVEVSFDLAKTTTEDKAV</sequence>
<keyword evidence="9" id="KW-0282">Flagellum</keyword>
<dbReference type="GO" id="GO:0036064">
    <property type="term" value="C:ciliary basal body"/>
    <property type="evidence" value="ECO:0007669"/>
    <property type="project" value="TreeGrafter"/>
</dbReference>
<evidence type="ECO:0000256" key="6">
    <source>
        <dbReference type="ARBA" id="ARBA00023069"/>
    </source>
</evidence>
<organism evidence="9 10">
    <name type="scientific">Chloropicon roscoffensis</name>
    <dbReference type="NCBI Taxonomy" id="1461544"/>
    <lineage>
        <taxon>Eukaryota</taxon>
        <taxon>Viridiplantae</taxon>
        <taxon>Chlorophyta</taxon>
        <taxon>Chloropicophyceae</taxon>
        <taxon>Chloropicales</taxon>
        <taxon>Chloropicaceae</taxon>
        <taxon>Chloropicon</taxon>
    </lineage>
</organism>
<evidence type="ECO:0000313" key="10">
    <source>
        <dbReference type="Proteomes" id="UP001472866"/>
    </source>
</evidence>
<accession>A0AAX4PKM8</accession>
<dbReference type="EMBL" id="CP151517">
    <property type="protein sequence ID" value="WZN66880.1"/>
    <property type="molecule type" value="Genomic_DNA"/>
</dbReference>
<dbReference type="Pfam" id="PF12018">
    <property type="entry name" value="FAP206"/>
    <property type="match status" value="1"/>
</dbReference>
<keyword evidence="7" id="KW-0206">Cytoskeleton</keyword>
<evidence type="ECO:0000256" key="8">
    <source>
        <dbReference type="ARBA" id="ARBA00023273"/>
    </source>
</evidence>
<evidence type="ECO:0000256" key="7">
    <source>
        <dbReference type="ARBA" id="ARBA00023212"/>
    </source>
</evidence>
<keyword evidence="4" id="KW-0963">Cytoplasm</keyword>
<dbReference type="PANTHER" id="PTHR21442">
    <property type="entry name" value="CILIA- AND FLAGELLA-ASSOCIATED PROTEIN 206"/>
    <property type="match status" value="1"/>
</dbReference>
<dbReference type="GO" id="GO:0003356">
    <property type="term" value="P:regulation of cilium beat frequency"/>
    <property type="evidence" value="ECO:0007669"/>
    <property type="project" value="TreeGrafter"/>
</dbReference>
<evidence type="ECO:0000256" key="2">
    <source>
        <dbReference type="ARBA" id="ARBA00010500"/>
    </source>
</evidence>
<keyword evidence="6" id="KW-0969">Cilium</keyword>
<dbReference type="Proteomes" id="UP001472866">
    <property type="component" value="Chromosome 17"/>
</dbReference>
<dbReference type="GO" id="GO:0030030">
    <property type="term" value="P:cell projection organization"/>
    <property type="evidence" value="ECO:0007669"/>
    <property type="project" value="UniProtKB-KW"/>
</dbReference>